<protein>
    <submittedName>
        <fullName evidence="2">Uncharacterized protein</fullName>
    </submittedName>
</protein>
<sequence>MRMRDKPPSRRVPCACAVPATSAAAYLHRSQRTTVRISVCSASSEWLRVEESRAEAMPRKACAQDGAVHRLHGLLDPPARVRARAQILAADGEPALDVPLPSASLQARAVAPPETAHAPTVSPPRAILPLPIALLLTFVVVCALYRPLVRPSPVV</sequence>
<keyword evidence="3" id="KW-1185">Reference proteome</keyword>
<dbReference type="AlphaFoldDB" id="A0A4Y9XL00"/>
<evidence type="ECO:0000256" key="1">
    <source>
        <dbReference type="SAM" id="Phobius"/>
    </source>
</evidence>
<keyword evidence="1" id="KW-0472">Membrane</keyword>
<comment type="caution">
    <text evidence="2">The sequence shown here is derived from an EMBL/GenBank/DDBJ whole genome shotgun (WGS) entry which is preliminary data.</text>
</comment>
<gene>
    <name evidence="2" type="ORF">EVG20_g11561</name>
</gene>
<keyword evidence="1" id="KW-1133">Transmembrane helix</keyword>
<evidence type="ECO:0000313" key="3">
    <source>
        <dbReference type="Proteomes" id="UP000298327"/>
    </source>
</evidence>
<organism evidence="2 3">
    <name type="scientific">Dentipellis fragilis</name>
    <dbReference type="NCBI Taxonomy" id="205917"/>
    <lineage>
        <taxon>Eukaryota</taxon>
        <taxon>Fungi</taxon>
        <taxon>Dikarya</taxon>
        <taxon>Basidiomycota</taxon>
        <taxon>Agaricomycotina</taxon>
        <taxon>Agaricomycetes</taxon>
        <taxon>Russulales</taxon>
        <taxon>Hericiaceae</taxon>
        <taxon>Dentipellis</taxon>
    </lineage>
</organism>
<proteinExistence type="predicted"/>
<name>A0A4Y9XL00_9AGAM</name>
<feature type="transmembrane region" description="Helical" evidence="1">
    <location>
        <begin position="126"/>
        <end position="145"/>
    </location>
</feature>
<keyword evidence="1" id="KW-0812">Transmembrane</keyword>
<reference evidence="2 3" key="1">
    <citation type="submission" date="2019-02" db="EMBL/GenBank/DDBJ databases">
        <title>Genome sequencing of the rare red list fungi Dentipellis fragilis.</title>
        <authorList>
            <person name="Buettner E."/>
            <person name="Kellner H."/>
        </authorList>
    </citation>
    <scope>NUCLEOTIDE SEQUENCE [LARGE SCALE GENOMIC DNA]</scope>
    <source>
        <strain evidence="2 3">DSM 105465</strain>
    </source>
</reference>
<accession>A0A4Y9XL00</accession>
<dbReference type="Proteomes" id="UP000298327">
    <property type="component" value="Unassembled WGS sequence"/>
</dbReference>
<evidence type="ECO:0000313" key="2">
    <source>
        <dbReference type="EMBL" id="TFY50368.1"/>
    </source>
</evidence>
<dbReference type="EMBL" id="SEOQ01001862">
    <property type="protein sequence ID" value="TFY50368.1"/>
    <property type="molecule type" value="Genomic_DNA"/>
</dbReference>